<keyword evidence="2" id="KW-1185">Reference proteome</keyword>
<gene>
    <name evidence="1" type="ORF">KHQ06_36675</name>
</gene>
<name>A0ABX8CQU2_9NOCA</name>
<evidence type="ECO:0000313" key="2">
    <source>
        <dbReference type="Proteomes" id="UP000683310"/>
    </source>
</evidence>
<organism evidence="1 2">
    <name type="scientific">Nocardia tengchongensis</name>
    <dbReference type="NCBI Taxonomy" id="2055889"/>
    <lineage>
        <taxon>Bacteria</taxon>
        <taxon>Bacillati</taxon>
        <taxon>Actinomycetota</taxon>
        <taxon>Actinomycetes</taxon>
        <taxon>Mycobacteriales</taxon>
        <taxon>Nocardiaceae</taxon>
        <taxon>Nocardia</taxon>
    </lineage>
</organism>
<protein>
    <submittedName>
        <fullName evidence="1">Uncharacterized protein</fullName>
    </submittedName>
</protein>
<sequence>MPGLLITLASRVGPARRVVYDRISWSRTPGRLVVGNRVVELDAHRFELGNTLYVFGSGGGMIVLRVITSATDRNLARATLLSSGV</sequence>
<dbReference type="Proteomes" id="UP000683310">
    <property type="component" value="Chromosome"/>
</dbReference>
<proteinExistence type="predicted"/>
<evidence type="ECO:0000313" key="1">
    <source>
        <dbReference type="EMBL" id="QVI21428.1"/>
    </source>
</evidence>
<dbReference type="InterPro" id="IPR046036">
    <property type="entry name" value="DUF5994"/>
</dbReference>
<accession>A0ABX8CQU2</accession>
<dbReference type="Pfam" id="PF19457">
    <property type="entry name" value="DUF5994"/>
    <property type="match status" value="1"/>
</dbReference>
<dbReference type="EMBL" id="CP074371">
    <property type="protein sequence ID" value="QVI21428.1"/>
    <property type="molecule type" value="Genomic_DNA"/>
</dbReference>
<reference evidence="1 2" key="1">
    <citation type="submission" date="2021-04" db="EMBL/GenBank/DDBJ databases">
        <title>Nocardia tengchongensis.</title>
        <authorList>
            <person name="Zhuang k."/>
            <person name="Ran Y."/>
            <person name="Li W."/>
        </authorList>
    </citation>
    <scope>NUCLEOTIDE SEQUENCE [LARGE SCALE GENOMIC DNA]</scope>
    <source>
        <strain evidence="1 2">CFH S0057</strain>
    </source>
</reference>